<dbReference type="EC" id="3.1.4.-" evidence="2"/>
<dbReference type="InterPro" id="IPR000979">
    <property type="entry name" value="Phosphodiesterase_MJ0936/Vps29"/>
</dbReference>
<evidence type="ECO:0000259" key="4">
    <source>
        <dbReference type="Pfam" id="PF12850"/>
    </source>
</evidence>
<protein>
    <recommendedName>
        <fullName evidence="2">Phosphoesterase</fullName>
        <ecNumber evidence="2">3.1.4.-</ecNumber>
    </recommendedName>
</protein>
<dbReference type="InterPro" id="IPR024654">
    <property type="entry name" value="Calcineurin-like_PHP_lpxH"/>
</dbReference>
<dbReference type="GO" id="GO:0046872">
    <property type="term" value="F:metal ion binding"/>
    <property type="evidence" value="ECO:0007669"/>
    <property type="project" value="UniProtKB-KW"/>
</dbReference>
<dbReference type="Pfam" id="PF12850">
    <property type="entry name" value="Metallophos_2"/>
    <property type="match status" value="1"/>
</dbReference>
<dbReference type="EMBL" id="CP042430">
    <property type="protein sequence ID" value="QEC48356.1"/>
    <property type="molecule type" value="Genomic_DNA"/>
</dbReference>
<comment type="cofactor">
    <cofactor evidence="2">
        <name>a divalent metal cation</name>
        <dbReference type="ChEBI" id="CHEBI:60240"/>
    </cofactor>
</comment>
<feature type="region of interest" description="Disordered" evidence="3">
    <location>
        <begin position="133"/>
        <end position="152"/>
    </location>
</feature>
<dbReference type="AlphaFoldDB" id="A0A5B8U5F8"/>
<dbReference type="OrthoDB" id="9785951at2"/>
<dbReference type="Gene3D" id="3.60.21.10">
    <property type="match status" value="1"/>
</dbReference>
<sequence>MELAIISDTHLPRGARVLPEACVARLRAADLILHAGDLMRAEVLDALEALGPPVAAVHGNVDDAGVLARLPERRVVAAGGARIGMVHDAGPAAGRLERLRRAFGDCDAVVFGHSHIPLHETSADGAFQIFNPGSPTDRRRQPQHTMGTATVDGGPPAFTLIALG</sequence>
<feature type="domain" description="Calcineurin-like phosphoesterase" evidence="4">
    <location>
        <begin position="1"/>
        <end position="152"/>
    </location>
</feature>
<dbReference type="SUPFAM" id="SSF56300">
    <property type="entry name" value="Metallo-dependent phosphatases"/>
    <property type="match status" value="1"/>
</dbReference>
<dbReference type="InterPro" id="IPR029052">
    <property type="entry name" value="Metallo-depent_PP-like"/>
</dbReference>
<evidence type="ECO:0000256" key="2">
    <source>
        <dbReference type="RuleBase" id="RU362039"/>
    </source>
</evidence>
<accession>A0A5B8U5F8</accession>
<dbReference type="PANTHER" id="PTHR11124">
    <property type="entry name" value="VACUOLAR SORTING PROTEIN VPS29"/>
    <property type="match status" value="1"/>
</dbReference>
<evidence type="ECO:0000313" key="5">
    <source>
        <dbReference type="EMBL" id="QEC48356.1"/>
    </source>
</evidence>
<dbReference type="GO" id="GO:0016787">
    <property type="term" value="F:hydrolase activity"/>
    <property type="evidence" value="ECO:0007669"/>
    <property type="project" value="UniProtKB-UniRule"/>
</dbReference>
<dbReference type="Proteomes" id="UP000321805">
    <property type="component" value="Chromosome"/>
</dbReference>
<evidence type="ECO:0000256" key="3">
    <source>
        <dbReference type="SAM" id="MobiDB-lite"/>
    </source>
</evidence>
<keyword evidence="2" id="KW-0479">Metal-binding</keyword>
<gene>
    <name evidence="5" type="ORF">FSW04_12780</name>
</gene>
<reference evidence="5 6" key="1">
    <citation type="journal article" date="2018" name="J. Microbiol.">
        <title>Baekduia soli gen. nov., sp. nov., a novel bacterium isolated from the soil of Baekdu Mountain and proposal of a novel family name, Baekduiaceae fam. nov.</title>
        <authorList>
            <person name="An D.S."/>
            <person name="Siddiqi M.Z."/>
            <person name="Kim K.H."/>
            <person name="Yu H.S."/>
            <person name="Im W.T."/>
        </authorList>
    </citation>
    <scope>NUCLEOTIDE SEQUENCE [LARGE SCALE GENOMIC DNA]</scope>
    <source>
        <strain evidence="5 6">BR7-21</strain>
    </source>
</reference>
<dbReference type="RefSeq" id="WP_146919800.1">
    <property type="nucleotide sequence ID" value="NZ_CP042430.1"/>
</dbReference>
<dbReference type="KEGG" id="bsol:FSW04_12780"/>
<proteinExistence type="inferred from homology"/>
<evidence type="ECO:0000256" key="1">
    <source>
        <dbReference type="ARBA" id="ARBA00008950"/>
    </source>
</evidence>
<keyword evidence="6" id="KW-1185">Reference proteome</keyword>
<organism evidence="5 6">
    <name type="scientific">Baekduia soli</name>
    <dbReference type="NCBI Taxonomy" id="496014"/>
    <lineage>
        <taxon>Bacteria</taxon>
        <taxon>Bacillati</taxon>
        <taxon>Actinomycetota</taxon>
        <taxon>Thermoleophilia</taxon>
        <taxon>Solirubrobacterales</taxon>
        <taxon>Baekduiaceae</taxon>
        <taxon>Baekduia</taxon>
    </lineage>
</organism>
<name>A0A5B8U5F8_9ACTN</name>
<comment type="similarity">
    <text evidence="1 2">Belongs to the metallophosphoesterase superfamily. YfcE family.</text>
</comment>
<evidence type="ECO:0000313" key="6">
    <source>
        <dbReference type="Proteomes" id="UP000321805"/>
    </source>
</evidence>
<dbReference type="NCBIfam" id="TIGR00040">
    <property type="entry name" value="yfcE"/>
    <property type="match status" value="1"/>
</dbReference>